<dbReference type="EMBL" id="QTUC01000001">
    <property type="protein sequence ID" value="REF36121.1"/>
    <property type="molecule type" value="Genomic_DNA"/>
</dbReference>
<sequence length="432" mass="44690">MTVILKGDWMHPTTFLRRGVAAIAAGAAAAAALVATTPAQAQPAQVGYAAQAYGTYAFTSDRSLVSGPTAYTEMACGTKPGLVFRNHTADVKVKGLGTIGATVTEVRSIESGNLRSSLATSETAKANLLGGAITVDGITSSTKVTWDGTQFRTEQSATLADLQILGVRIPLRPKPNTKIELKLPGLGTVGAVELNKQYQKNSGTEFEAITTALVVSLLPNNPWLPKAGTTLRVGNSKAVITKPMSGYFKGQGFATRINALDGMLSSGPTALAKVRCLGGETTNSIAALDIDGLLEGGAARTHAVGVTKGSVSTSRVVNDTAKLDLLDGAITVEALRAVAQAQRTGNGPVQLSTEGTKFVGLKVQGQPVLDADVAPNTKIDLGIAQVTLNKVRKTATTVEVTMVEVVVQDDILGLPTGSKIEIGRAYAGINPQ</sequence>
<evidence type="ECO:0000313" key="2">
    <source>
        <dbReference type="EMBL" id="REF36121.1"/>
    </source>
</evidence>
<dbReference type="NCBIfam" id="NF040603">
    <property type="entry name" value="choice_anch_P"/>
    <property type="match status" value="2"/>
</dbReference>
<name>A0A3D9VFM9_THECX</name>
<evidence type="ECO:0000256" key="1">
    <source>
        <dbReference type="SAM" id="SignalP"/>
    </source>
</evidence>
<feature type="chain" id="PRO_5017541808" evidence="1">
    <location>
        <begin position="42"/>
        <end position="432"/>
    </location>
</feature>
<keyword evidence="1" id="KW-0732">Signal</keyword>
<protein>
    <submittedName>
        <fullName evidence="2">Uncharacterized protein</fullName>
    </submittedName>
</protein>
<feature type="signal peptide" evidence="1">
    <location>
        <begin position="1"/>
        <end position="41"/>
    </location>
</feature>
<keyword evidence="3" id="KW-1185">Reference proteome</keyword>
<evidence type="ECO:0000313" key="3">
    <source>
        <dbReference type="Proteomes" id="UP000256485"/>
    </source>
</evidence>
<accession>A0A3D9VFM9</accession>
<proteinExistence type="predicted"/>
<comment type="caution">
    <text evidence="2">The sequence shown here is derived from an EMBL/GenBank/DDBJ whole genome shotgun (WGS) entry which is preliminary data.</text>
</comment>
<dbReference type="AlphaFoldDB" id="A0A3D9VFM9"/>
<organism evidence="2 3">
    <name type="scientific">Thermasporomyces composti</name>
    <dbReference type="NCBI Taxonomy" id="696763"/>
    <lineage>
        <taxon>Bacteria</taxon>
        <taxon>Bacillati</taxon>
        <taxon>Actinomycetota</taxon>
        <taxon>Actinomycetes</taxon>
        <taxon>Propionibacteriales</taxon>
        <taxon>Nocardioidaceae</taxon>
        <taxon>Thermasporomyces</taxon>
    </lineage>
</organism>
<gene>
    <name evidence="2" type="ORF">DFJ64_1520</name>
</gene>
<dbReference type="Proteomes" id="UP000256485">
    <property type="component" value="Unassembled WGS sequence"/>
</dbReference>
<reference evidence="2 3" key="1">
    <citation type="submission" date="2018-08" db="EMBL/GenBank/DDBJ databases">
        <title>Sequencing the genomes of 1000 actinobacteria strains.</title>
        <authorList>
            <person name="Klenk H.-P."/>
        </authorList>
    </citation>
    <scope>NUCLEOTIDE SEQUENCE [LARGE SCALE GENOMIC DNA]</scope>
    <source>
        <strain evidence="2 3">DSM 22891</strain>
    </source>
</reference>